<dbReference type="InterPro" id="IPR029016">
    <property type="entry name" value="GAF-like_dom_sf"/>
</dbReference>
<dbReference type="SUPFAM" id="SSF55781">
    <property type="entry name" value="GAF domain-like"/>
    <property type="match status" value="1"/>
</dbReference>
<dbReference type="Proteomes" id="UP000515563">
    <property type="component" value="Chromosome"/>
</dbReference>
<protein>
    <submittedName>
        <fullName evidence="5">GAF and ANTAR domain-containing protein</fullName>
    </submittedName>
</protein>
<evidence type="ECO:0000256" key="2">
    <source>
        <dbReference type="ARBA" id="ARBA00023163"/>
    </source>
</evidence>
<sequence>MPQPSARSVTVTAGRCSVWPSRFSATRPGAEAVVVDVIARACADPAATATKAEAGGGGGLRRQLARSTYLYSTRCMADTDRSSRGPATARMAESTEVARQQRSAVALVRCGDHMVGDVADLLGLPVTAVAVLLSSGLRDLEAADRRAVDDGRQRRRTGPAGVTIANPDPDPVAPSVESQLPTATKFAALAVDLAATRDLDQVLAKVLRFAMADVHCDSATIRLQPTGRWPAIMVTSDPPDAQASLLQPTGGHEETGAGVRSVQVVELAVGQTVLGAIAFYAAQSTRFTPADTATAKLLAVHAALAIASVRSAVNLSEAIDSRALIGQAQGIVMERLEVDGEEAFALLRRCSQDDNRKLRDIAHDLVITRRLPGEQLRPGPGRRS</sequence>
<dbReference type="InterPro" id="IPR005561">
    <property type="entry name" value="ANTAR"/>
</dbReference>
<dbReference type="AlphaFoldDB" id="A0A7G6WWA4"/>
<evidence type="ECO:0000313" key="6">
    <source>
        <dbReference type="Proteomes" id="UP000515563"/>
    </source>
</evidence>
<feature type="domain" description="ANTAR" evidence="4">
    <location>
        <begin position="305"/>
        <end position="366"/>
    </location>
</feature>
<reference evidence="6" key="1">
    <citation type="submission" date="2019-09" db="EMBL/GenBank/DDBJ databases">
        <title>Antimicrobial potential of Antarctic Bacteria.</title>
        <authorList>
            <person name="Benaud N."/>
            <person name="Edwards R.J."/>
            <person name="Ferrari B.C."/>
        </authorList>
    </citation>
    <scope>NUCLEOTIDE SEQUENCE [LARGE SCALE GENOMIC DNA]</scope>
    <source>
        <strain evidence="6">SPB151</strain>
    </source>
</reference>
<feature type="region of interest" description="Disordered" evidence="3">
    <location>
        <begin position="148"/>
        <end position="177"/>
    </location>
</feature>
<dbReference type="InterPro" id="IPR036388">
    <property type="entry name" value="WH-like_DNA-bd_sf"/>
</dbReference>
<dbReference type="KEGG" id="kqi:F1D05_10625"/>
<dbReference type="Gene3D" id="3.30.450.40">
    <property type="match status" value="1"/>
</dbReference>
<evidence type="ECO:0000259" key="4">
    <source>
        <dbReference type="PROSITE" id="PS50921"/>
    </source>
</evidence>
<dbReference type="EMBL" id="CP043661">
    <property type="protein sequence ID" value="QNE18269.1"/>
    <property type="molecule type" value="Genomic_DNA"/>
</dbReference>
<keyword evidence="1" id="KW-0805">Transcription regulation</keyword>
<dbReference type="Gene3D" id="1.10.10.10">
    <property type="entry name" value="Winged helix-like DNA-binding domain superfamily/Winged helix DNA-binding domain"/>
    <property type="match status" value="1"/>
</dbReference>
<organism evidence="5 6">
    <name type="scientific">Kribbella qitaiheensis</name>
    <dbReference type="NCBI Taxonomy" id="1544730"/>
    <lineage>
        <taxon>Bacteria</taxon>
        <taxon>Bacillati</taxon>
        <taxon>Actinomycetota</taxon>
        <taxon>Actinomycetes</taxon>
        <taxon>Propionibacteriales</taxon>
        <taxon>Kribbellaceae</taxon>
        <taxon>Kribbella</taxon>
    </lineage>
</organism>
<dbReference type="Pfam" id="PF03861">
    <property type="entry name" value="ANTAR"/>
    <property type="match status" value="1"/>
</dbReference>
<dbReference type="InterPro" id="IPR011006">
    <property type="entry name" value="CheY-like_superfamily"/>
</dbReference>
<dbReference type="SUPFAM" id="SSF52172">
    <property type="entry name" value="CheY-like"/>
    <property type="match status" value="1"/>
</dbReference>
<keyword evidence="6" id="KW-1185">Reference proteome</keyword>
<gene>
    <name evidence="5" type="ORF">F1D05_10625</name>
</gene>
<dbReference type="SMART" id="SM01012">
    <property type="entry name" value="ANTAR"/>
    <property type="match status" value="1"/>
</dbReference>
<keyword evidence="2" id="KW-0804">Transcription</keyword>
<accession>A0A7G6WWA4</accession>
<dbReference type="GO" id="GO:0003723">
    <property type="term" value="F:RNA binding"/>
    <property type="evidence" value="ECO:0007669"/>
    <property type="project" value="InterPro"/>
</dbReference>
<evidence type="ECO:0000256" key="3">
    <source>
        <dbReference type="SAM" id="MobiDB-lite"/>
    </source>
</evidence>
<proteinExistence type="predicted"/>
<dbReference type="PROSITE" id="PS50921">
    <property type="entry name" value="ANTAR"/>
    <property type="match status" value="1"/>
</dbReference>
<evidence type="ECO:0000256" key="1">
    <source>
        <dbReference type="ARBA" id="ARBA00023015"/>
    </source>
</evidence>
<evidence type="ECO:0000313" key="5">
    <source>
        <dbReference type="EMBL" id="QNE18269.1"/>
    </source>
</evidence>
<reference evidence="5 6" key="2">
    <citation type="journal article" date="2020" name="Microbiol. Resour. Announc.">
        <title>Antarctic desert soil bacteria exhibit high novel natural product potential, evaluated through long-read genome sequencing and comparative genomics.</title>
        <authorList>
            <person name="Benaud N."/>
            <person name="Edwards R.J."/>
            <person name="Amos T.G."/>
            <person name="D'Agostino P.M."/>
            <person name="Gutierrez-Chavez C."/>
            <person name="Montgomery K."/>
            <person name="Nicetic I."/>
            <person name="Ferrari B.C."/>
        </authorList>
    </citation>
    <scope>NUCLEOTIDE SEQUENCE [LARGE SCALE GENOMIC DNA]</scope>
    <source>
        <strain evidence="5 6">SPB151</strain>
    </source>
</reference>
<name>A0A7G6WWA4_9ACTN</name>